<keyword evidence="1" id="KW-0547">Nucleotide-binding</keyword>
<evidence type="ECO:0000256" key="1">
    <source>
        <dbReference type="ARBA" id="ARBA00022741"/>
    </source>
</evidence>
<name>S9TV60_9TRYP</name>
<dbReference type="InterPro" id="IPR032319">
    <property type="entry name" value="CLP1_P"/>
</dbReference>
<dbReference type="Pfam" id="PF16573">
    <property type="entry name" value="CLP1_N"/>
    <property type="match status" value="1"/>
</dbReference>
<dbReference type="GO" id="GO:0006388">
    <property type="term" value="P:tRNA splicing, via endonucleolytic cleavage and ligation"/>
    <property type="evidence" value="ECO:0007669"/>
    <property type="project" value="TreeGrafter"/>
</dbReference>
<feature type="domain" description="Clp1 P-loop" evidence="4">
    <location>
        <begin position="136"/>
        <end position="330"/>
    </location>
</feature>
<evidence type="ECO:0000313" key="6">
    <source>
        <dbReference type="Proteomes" id="UP000015354"/>
    </source>
</evidence>
<sequence>MEAEDDNCVNIVLIPNSELVIIVPLDEPKGGSTVKVMPNTGYGKPRVEVYGAPLIVDVTYTLLPGKTINIYSWSKSHLRIEGSPQLRKNIYRGPPHSIVRPVVEYHCYLHARRKEAEKENKIGPVALICGSHICNKAAVAKTLCSYAARLQWKPLLVDMDPGVSQLFSLPGAISAGIVEYPITIDEVVELSLASISYFVGVTEPQRLDNNGEMSMYAPYVHYTGVLSQLMRDRLSKQIDNIYGWSGAIIILPELQDNSGVNFVSDIIYQCGVTHVLCVDDDFMFNKIYTRWGMDEKLGVVVDSVSHNFTATTPYPQDLMLPKRYAEYFHGTGSTILSPSQWSKPLHSIEVLEIREKDDQATLVQLERDALPGLVGRIGALFQTQGSEVTDFAKSPFVFVRVQSVNAEGITFLTTTHYTFSSEKLTLIVGEARWITS</sequence>
<dbReference type="AlphaFoldDB" id="S9TV60"/>
<dbReference type="EMBL" id="ATMH01008989">
    <property type="protein sequence ID" value="EPY20449.1"/>
    <property type="molecule type" value="Genomic_DNA"/>
</dbReference>
<dbReference type="Pfam" id="PF16575">
    <property type="entry name" value="CLP1_P"/>
    <property type="match status" value="1"/>
</dbReference>
<dbReference type="InterPro" id="IPR027417">
    <property type="entry name" value="P-loop_NTPase"/>
</dbReference>
<dbReference type="PANTHER" id="PTHR12755:SF4">
    <property type="entry name" value="POLYRIBONUCLEOTIDE 5'-HYDROXYL-KINASE CLP1 P-LOOP DOMAIN-CONTAINING PROTEIN"/>
    <property type="match status" value="1"/>
</dbReference>
<proteinExistence type="predicted"/>
<reference evidence="5 6" key="1">
    <citation type="journal article" date="2013" name="PLoS ONE">
        <title>Predicting the Proteins of Angomonas deanei, Strigomonas culicis and Their Respective Endosymbionts Reveals New Aspects of the Trypanosomatidae Family.</title>
        <authorList>
            <person name="Motta M.C."/>
            <person name="Martins A.C."/>
            <person name="de Souza S.S."/>
            <person name="Catta-Preta C.M."/>
            <person name="Silva R."/>
            <person name="Klein C.C."/>
            <person name="de Almeida L.G."/>
            <person name="de Lima Cunha O."/>
            <person name="Ciapina L.P."/>
            <person name="Brocchi M."/>
            <person name="Colabardini A.C."/>
            <person name="de Araujo Lima B."/>
            <person name="Machado C.R."/>
            <person name="de Almeida Soares C.M."/>
            <person name="Probst C.M."/>
            <person name="de Menezes C.B."/>
            <person name="Thompson C.E."/>
            <person name="Bartholomeu D.C."/>
            <person name="Gradia D.F."/>
            <person name="Pavoni D.P."/>
            <person name="Grisard E.C."/>
            <person name="Fantinatti-Garboggini F."/>
            <person name="Marchini F.K."/>
            <person name="Rodrigues-Luiz G.F."/>
            <person name="Wagner G."/>
            <person name="Goldman G.H."/>
            <person name="Fietto J.L."/>
            <person name="Elias M.C."/>
            <person name="Goldman M.H."/>
            <person name="Sagot M.F."/>
            <person name="Pereira M."/>
            <person name="Stoco P.H."/>
            <person name="de Mendonca-Neto R.P."/>
            <person name="Teixeira S.M."/>
            <person name="Maciel T.E."/>
            <person name="de Oliveira Mendes T.A."/>
            <person name="Urmenyi T.P."/>
            <person name="de Souza W."/>
            <person name="Schenkman S."/>
            <person name="de Vasconcelos A.T."/>
        </authorList>
    </citation>
    <scope>NUCLEOTIDE SEQUENCE [LARGE SCALE GENOMIC DNA]</scope>
</reference>
<evidence type="ECO:0000259" key="3">
    <source>
        <dbReference type="Pfam" id="PF16573"/>
    </source>
</evidence>
<dbReference type="GO" id="GO:0005634">
    <property type="term" value="C:nucleus"/>
    <property type="evidence" value="ECO:0007669"/>
    <property type="project" value="TreeGrafter"/>
</dbReference>
<comment type="caution">
    <text evidence="5">The sequence shown here is derived from an EMBL/GenBank/DDBJ whole genome shotgun (WGS) entry which is preliminary data.</text>
</comment>
<dbReference type="PANTHER" id="PTHR12755">
    <property type="entry name" value="CLEAVAGE/POLYADENYLATION FACTOR IA SUBUNIT CLP1P"/>
    <property type="match status" value="1"/>
</dbReference>
<gene>
    <name evidence="5" type="ORF">STCU_08989</name>
</gene>
<dbReference type="Gene3D" id="3.40.50.300">
    <property type="entry name" value="P-loop containing nucleotide triphosphate hydrolases"/>
    <property type="match status" value="1"/>
</dbReference>
<dbReference type="GO" id="GO:0051731">
    <property type="term" value="F:polynucleotide 5'-hydroxyl-kinase activity"/>
    <property type="evidence" value="ECO:0007669"/>
    <property type="project" value="InterPro"/>
</dbReference>
<feature type="domain" description="Clp1 N-terminal" evidence="3">
    <location>
        <begin position="16"/>
        <end position="116"/>
    </location>
</feature>
<keyword evidence="6" id="KW-1185">Reference proteome</keyword>
<dbReference type="GO" id="GO:0005524">
    <property type="term" value="F:ATP binding"/>
    <property type="evidence" value="ECO:0007669"/>
    <property type="project" value="UniProtKB-KW"/>
</dbReference>
<dbReference type="InterPro" id="IPR045116">
    <property type="entry name" value="Clp1/Grc3"/>
</dbReference>
<keyword evidence="2" id="KW-0067">ATP-binding</keyword>
<evidence type="ECO:0000256" key="2">
    <source>
        <dbReference type="ARBA" id="ARBA00022840"/>
    </source>
</evidence>
<evidence type="ECO:0000259" key="4">
    <source>
        <dbReference type="Pfam" id="PF16575"/>
    </source>
</evidence>
<evidence type="ECO:0000313" key="5">
    <source>
        <dbReference type="EMBL" id="EPY20449.1"/>
    </source>
</evidence>
<dbReference type="Proteomes" id="UP000015354">
    <property type="component" value="Unassembled WGS sequence"/>
</dbReference>
<dbReference type="InterPro" id="IPR032324">
    <property type="entry name" value="Clp1_N"/>
</dbReference>
<dbReference type="OrthoDB" id="258143at2759"/>
<organism evidence="5 6">
    <name type="scientific">Strigomonas culicis</name>
    <dbReference type="NCBI Taxonomy" id="28005"/>
    <lineage>
        <taxon>Eukaryota</taxon>
        <taxon>Discoba</taxon>
        <taxon>Euglenozoa</taxon>
        <taxon>Kinetoplastea</taxon>
        <taxon>Metakinetoplastina</taxon>
        <taxon>Trypanosomatida</taxon>
        <taxon>Trypanosomatidae</taxon>
        <taxon>Strigomonadinae</taxon>
        <taxon>Strigomonas</taxon>
    </lineage>
</organism>
<protein>
    <submittedName>
        <fullName evidence="5">Polyribonucleotide 5'-hydroxyl-kinase</fullName>
    </submittedName>
</protein>
<keyword evidence="5" id="KW-0808">Transferase</keyword>
<accession>S9TV60</accession>
<keyword evidence="5" id="KW-0418">Kinase</keyword>